<sequence>MAHTPRRWGYAAMGAVLATAVLSGCSGGNAGEQSDGNRTNAGNGGDPGGQGKAEETRYIEVWRNLDSTFAIEKDGPYSKMVQADTGVGLYMPFVAWNSGSAYVQKLNTRIASGELPDLFMPWQGNEAALMKQGALADLTELLPEYAPHVWDRIPQEVWDVVRSADPSGEGRIYYVPLVQTYTYYGAYIRQDWLDNVGMELPRTKDEYVEVLRAFRDQDANGNGDPSDEIPVTGREQGRWMDHLFGMYGVAMWEGLPMWDLYDGELTYSAITPNMKAALEFAQMLYRERLLDPNTFLNKGSEWTAKIYNDKVGSWYHINQGMNVRIENIAKVNPDVNLVALGLPEVDGYDGFITNTQINRPMWVIADKDEQTTIDALSLLEWSADPAHAEQVQLGVEGMHYEVQDGKRILLPSDPDRQETRMLASFITGMDEVQLQAQFQRDSSTPEQLRVFEMRDAIVAEMQPYGKTVAGDGIPSSIYDGYSDLKNHTMYQEYMSKIIIGEWPIDKFDEFVDKWTKSGGEEVTARARAWYNLIGR</sequence>
<dbReference type="Pfam" id="PF01547">
    <property type="entry name" value="SBP_bac_1"/>
    <property type="match status" value="1"/>
</dbReference>
<name>A0A927BRN2_9BACL</name>
<proteinExistence type="predicted"/>
<evidence type="ECO:0000256" key="2">
    <source>
        <dbReference type="SAM" id="SignalP"/>
    </source>
</evidence>
<evidence type="ECO:0000313" key="3">
    <source>
        <dbReference type="EMBL" id="MBD2845516.1"/>
    </source>
</evidence>
<dbReference type="Gene3D" id="3.40.190.10">
    <property type="entry name" value="Periplasmic binding protein-like II"/>
    <property type="match status" value="2"/>
</dbReference>
<feature type="chain" id="PRO_5038358064" evidence="2">
    <location>
        <begin position="31"/>
        <end position="535"/>
    </location>
</feature>
<protein>
    <submittedName>
        <fullName evidence="3">Extracellular solute-binding protein</fullName>
    </submittedName>
</protein>
<dbReference type="PANTHER" id="PTHR43649">
    <property type="entry name" value="ARABINOSE-BINDING PROTEIN-RELATED"/>
    <property type="match status" value="1"/>
</dbReference>
<feature type="compositionally biased region" description="Polar residues" evidence="1">
    <location>
        <begin position="31"/>
        <end position="41"/>
    </location>
</feature>
<dbReference type="EMBL" id="JACXIZ010000016">
    <property type="protein sequence ID" value="MBD2845516.1"/>
    <property type="molecule type" value="Genomic_DNA"/>
</dbReference>
<comment type="caution">
    <text evidence="3">The sequence shown here is derived from an EMBL/GenBank/DDBJ whole genome shotgun (WGS) entry which is preliminary data.</text>
</comment>
<dbReference type="RefSeq" id="WP_190917171.1">
    <property type="nucleotide sequence ID" value="NZ_JACXIZ010000016.1"/>
</dbReference>
<dbReference type="InterPro" id="IPR050490">
    <property type="entry name" value="Bact_solute-bd_prot1"/>
</dbReference>
<keyword evidence="4" id="KW-1185">Reference proteome</keyword>
<feature type="compositionally biased region" description="Gly residues" evidence="1">
    <location>
        <begin position="42"/>
        <end position="51"/>
    </location>
</feature>
<accession>A0A927BRN2</accession>
<feature type="region of interest" description="Disordered" evidence="1">
    <location>
        <begin position="29"/>
        <end position="53"/>
    </location>
</feature>
<keyword evidence="2" id="KW-0732">Signal</keyword>
<dbReference type="SUPFAM" id="SSF53850">
    <property type="entry name" value="Periplasmic binding protein-like II"/>
    <property type="match status" value="1"/>
</dbReference>
<dbReference type="Proteomes" id="UP000621560">
    <property type="component" value="Unassembled WGS sequence"/>
</dbReference>
<organism evidence="3 4">
    <name type="scientific">Paenibacillus sabuli</name>
    <dbReference type="NCBI Taxonomy" id="2772509"/>
    <lineage>
        <taxon>Bacteria</taxon>
        <taxon>Bacillati</taxon>
        <taxon>Bacillota</taxon>
        <taxon>Bacilli</taxon>
        <taxon>Bacillales</taxon>
        <taxon>Paenibacillaceae</taxon>
        <taxon>Paenibacillus</taxon>
    </lineage>
</organism>
<dbReference type="PANTHER" id="PTHR43649:SF32">
    <property type="entry name" value="SUGAR BINDING SECRETED PROTEIN"/>
    <property type="match status" value="1"/>
</dbReference>
<dbReference type="AlphaFoldDB" id="A0A927BRN2"/>
<evidence type="ECO:0000313" key="4">
    <source>
        <dbReference type="Proteomes" id="UP000621560"/>
    </source>
</evidence>
<reference evidence="3" key="1">
    <citation type="submission" date="2020-09" db="EMBL/GenBank/DDBJ databases">
        <title>A novel bacterium of genus Paenibacillus, isolated from South China Sea.</title>
        <authorList>
            <person name="Huang H."/>
            <person name="Mo K."/>
            <person name="Hu Y."/>
        </authorList>
    </citation>
    <scope>NUCLEOTIDE SEQUENCE</scope>
    <source>
        <strain evidence="3">IB182496</strain>
    </source>
</reference>
<dbReference type="PROSITE" id="PS51257">
    <property type="entry name" value="PROKAR_LIPOPROTEIN"/>
    <property type="match status" value="1"/>
</dbReference>
<dbReference type="InterPro" id="IPR006059">
    <property type="entry name" value="SBP"/>
</dbReference>
<feature type="signal peptide" evidence="2">
    <location>
        <begin position="1"/>
        <end position="30"/>
    </location>
</feature>
<evidence type="ECO:0000256" key="1">
    <source>
        <dbReference type="SAM" id="MobiDB-lite"/>
    </source>
</evidence>
<gene>
    <name evidence="3" type="ORF">IDH44_09975</name>
</gene>